<keyword evidence="10 15" id="KW-0418">Kinase</keyword>
<dbReference type="GO" id="GO:0006094">
    <property type="term" value="P:gluconeogenesis"/>
    <property type="evidence" value="ECO:0007669"/>
    <property type="project" value="UniProtKB-UniPathway"/>
</dbReference>
<dbReference type="RefSeq" id="WP_010856739.1">
    <property type="nucleotide sequence ID" value="NZ_AQHR01000114.1"/>
</dbReference>
<dbReference type="Pfam" id="PF02896">
    <property type="entry name" value="PEP-utilizers_C"/>
    <property type="match status" value="1"/>
</dbReference>
<keyword evidence="12 15" id="KW-0460">Magnesium</keyword>
<dbReference type="Gene3D" id="3.30.1490.20">
    <property type="entry name" value="ATP-grasp fold, A domain"/>
    <property type="match status" value="1"/>
</dbReference>
<dbReference type="SUPFAM" id="SSF52009">
    <property type="entry name" value="Phosphohistidine domain"/>
    <property type="match status" value="1"/>
</dbReference>
<dbReference type="Pfam" id="PF00391">
    <property type="entry name" value="PEP-utilizers"/>
    <property type="match status" value="1"/>
</dbReference>
<protein>
    <recommendedName>
        <fullName evidence="6 15">Phosphoenolpyruvate synthase</fullName>
        <shortName evidence="15">PEP synthase</shortName>
        <ecNumber evidence="5 15">2.7.9.2</ecNumber>
    </recommendedName>
    <alternativeName>
        <fullName evidence="13 15">Pyruvate, water dikinase</fullName>
    </alternativeName>
</protein>
<dbReference type="SUPFAM" id="SSF56059">
    <property type="entry name" value="Glutathione synthetase ATP-binding domain-like"/>
    <property type="match status" value="1"/>
</dbReference>
<evidence type="ECO:0000256" key="1">
    <source>
        <dbReference type="ARBA" id="ARBA00001946"/>
    </source>
</evidence>
<dbReference type="GO" id="GO:0046872">
    <property type="term" value="F:metal ion binding"/>
    <property type="evidence" value="ECO:0007669"/>
    <property type="project" value="UniProtKB-KW"/>
</dbReference>
<comment type="catalytic activity">
    <reaction evidence="14 15">
        <text>pyruvate + ATP + H2O = phosphoenolpyruvate + AMP + phosphate + 2 H(+)</text>
        <dbReference type="Rhea" id="RHEA:11364"/>
        <dbReference type="ChEBI" id="CHEBI:15361"/>
        <dbReference type="ChEBI" id="CHEBI:15377"/>
        <dbReference type="ChEBI" id="CHEBI:15378"/>
        <dbReference type="ChEBI" id="CHEBI:30616"/>
        <dbReference type="ChEBI" id="CHEBI:43474"/>
        <dbReference type="ChEBI" id="CHEBI:58702"/>
        <dbReference type="ChEBI" id="CHEBI:456215"/>
        <dbReference type="EC" id="2.7.9.2"/>
    </reaction>
</comment>
<name>R7ZLL8_9BACT</name>
<dbReference type="SUPFAM" id="SSF51621">
    <property type="entry name" value="Phosphoenolpyruvate/pyruvate domain"/>
    <property type="match status" value="1"/>
</dbReference>
<evidence type="ECO:0000313" key="20">
    <source>
        <dbReference type="Proteomes" id="UP000013909"/>
    </source>
</evidence>
<dbReference type="EMBL" id="AQHR01000114">
    <property type="protein sequence ID" value="EON74934.1"/>
    <property type="molecule type" value="Genomic_DNA"/>
</dbReference>
<keyword evidence="20" id="KW-1185">Reference proteome</keyword>
<keyword evidence="8 15" id="KW-0479">Metal-binding</keyword>
<dbReference type="PATRIC" id="fig|1288963.3.peg.4618"/>
<evidence type="ECO:0000259" key="18">
    <source>
        <dbReference type="Pfam" id="PF02896"/>
    </source>
</evidence>
<evidence type="ECO:0000259" key="16">
    <source>
        <dbReference type="Pfam" id="PF00391"/>
    </source>
</evidence>
<evidence type="ECO:0000256" key="14">
    <source>
        <dbReference type="ARBA" id="ARBA00047700"/>
    </source>
</evidence>
<keyword evidence="9 15" id="KW-0547">Nucleotide-binding</keyword>
<evidence type="ECO:0000256" key="4">
    <source>
        <dbReference type="ARBA" id="ARBA00007837"/>
    </source>
</evidence>
<dbReference type="EC" id="2.7.9.2" evidence="5 15"/>
<dbReference type="AlphaFoldDB" id="R7ZLL8"/>
<dbReference type="InterPro" id="IPR008279">
    <property type="entry name" value="PEP-util_enz_mobile_dom"/>
</dbReference>
<dbReference type="Pfam" id="PF01326">
    <property type="entry name" value="PPDK_N"/>
    <property type="match status" value="1"/>
</dbReference>
<dbReference type="PRINTS" id="PR01736">
    <property type="entry name" value="PHPHTRNFRASE"/>
</dbReference>
<evidence type="ECO:0000256" key="3">
    <source>
        <dbReference type="ARBA" id="ARBA00004742"/>
    </source>
</evidence>
<dbReference type="NCBIfam" id="NF005057">
    <property type="entry name" value="PRK06464.1"/>
    <property type="match status" value="1"/>
</dbReference>
<feature type="domain" description="PEP-utilising enzyme mobile" evidence="16">
    <location>
        <begin position="382"/>
        <end position="452"/>
    </location>
</feature>
<dbReference type="Gene3D" id="3.30.470.20">
    <property type="entry name" value="ATP-grasp fold, B domain"/>
    <property type="match status" value="1"/>
</dbReference>
<feature type="domain" description="Pyruvate phosphate dikinase AMP/ATP-binding" evidence="17">
    <location>
        <begin position="17"/>
        <end position="343"/>
    </location>
</feature>
<comment type="caution">
    <text evidence="19">The sequence shown here is derived from an EMBL/GenBank/DDBJ whole genome shotgun (WGS) entry which is preliminary data.</text>
</comment>
<dbReference type="GO" id="GO:0005524">
    <property type="term" value="F:ATP binding"/>
    <property type="evidence" value="ECO:0007669"/>
    <property type="project" value="UniProtKB-KW"/>
</dbReference>
<evidence type="ECO:0000313" key="19">
    <source>
        <dbReference type="EMBL" id="EON74934.1"/>
    </source>
</evidence>
<dbReference type="InterPro" id="IPR002192">
    <property type="entry name" value="PPDK_AMP/ATP-bd"/>
</dbReference>
<accession>R7ZLL8</accession>
<dbReference type="InterPro" id="IPR013815">
    <property type="entry name" value="ATP_grasp_subdomain_1"/>
</dbReference>
<dbReference type="NCBIfam" id="TIGR01418">
    <property type="entry name" value="PEP_synth"/>
    <property type="match status" value="1"/>
</dbReference>
<organism evidence="19 20">
    <name type="scientific">Lunatimonas lonarensis</name>
    <dbReference type="NCBI Taxonomy" id="1232681"/>
    <lineage>
        <taxon>Bacteria</taxon>
        <taxon>Pseudomonadati</taxon>
        <taxon>Bacteroidota</taxon>
        <taxon>Cytophagia</taxon>
        <taxon>Cytophagales</taxon>
        <taxon>Cyclobacteriaceae</taxon>
    </lineage>
</organism>
<dbReference type="UniPathway" id="UPA00138"/>
<dbReference type="FunFam" id="3.30.1490.20:FF:000010">
    <property type="entry name" value="Phosphoenolpyruvate synthase"/>
    <property type="match status" value="1"/>
</dbReference>
<comment type="function">
    <text evidence="2 15">Catalyzes the phosphorylation of pyruvate to phosphoenolpyruvate.</text>
</comment>
<dbReference type="InterPro" id="IPR018274">
    <property type="entry name" value="PEP_util_AS"/>
</dbReference>
<evidence type="ECO:0000256" key="11">
    <source>
        <dbReference type="ARBA" id="ARBA00022840"/>
    </source>
</evidence>
<dbReference type="Gene3D" id="3.20.20.60">
    <property type="entry name" value="Phosphoenolpyruvate-binding domains"/>
    <property type="match status" value="1"/>
</dbReference>
<dbReference type="PIRSF" id="PIRSF000854">
    <property type="entry name" value="PEP_synthase"/>
    <property type="match status" value="1"/>
</dbReference>
<evidence type="ECO:0000256" key="5">
    <source>
        <dbReference type="ARBA" id="ARBA00011996"/>
    </source>
</evidence>
<dbReference type="GO" id="GO:0008986">
    <property type="term" value="F:pyruvate, water dikinase activity"/>
    <property type="evidence" value="ECO:0007669"/>
    <property type="project" value="UniProtKB-EC"/>
</dbReference>
<sequence>MSTYTIPFRTLRNTDVSSVGGKNASLGEMIHALQPFGIRIPDGFATTAEAYRHFLDENDLFNKLQHQLDQLDTEKLSNLAEVGKNCRELISTGKFSGHMREEYLQAFRALSEGKAISVAVRSSATAEDLPTASFAGQHDSFLNIEGEEEVLRAVHRCYISLFNDRAIKYRIDNGFDHMHVYLSVGVQRMVRSDKGSAGVIFTIDPETGFDNIIYLTAAWGLGENVVQGAVNPDEFYAFKPSIGVYGKQSVIYKRLGEKENKMVYGQRGEKPVLNVRTSQSERNSFSLSLAEVEVLAAWSRQIELHYGMPMDIEWAKDGITDELFIVQARPETVHGQHTGVSITEYTLHSKAKPLLKGKAVGAKIGSGRVCIVRSLADAPKVQEGDIIVADITNPDWNAMLRKAVSIVTNKGGRTSHASIVARELGIHAIVGTGNATDKLQDGQVITVSCIEGDEGLIYEGKLEWSEKEVNLEVMEPTKTKPMFILADPFKAFRLSFYPNEGVGLLRMEFIITNTIRIHPMALVQYASLPDGNDKRAIAAITQNYEDKKRYFVETLSEHLAIVAAAFYPKEVIVRMSDFKTNEYAQLIGGGAFEPTEENPMLGFRGASRYYNDRYKEGFGLECEAVRVLRDELGFTNVKVMIPFCRTVEEGKRVLDVMADFGLERGKNGLEVYVMAEIPSNVILAEAFSKIFDGFSIGSNDLTQLTLGIDRDSAIVADLFDESNEAVTFMLSSAILAAKKNGKKIGLCGQAPSDHPAFARFLVDQGIDSISFNPDALLRGIENIRHAES</sequence>
<reference evidence="19 20" key="1">
    <citation type="submission" date="2013-02" db="EMBL/GenBank/DDBJ databases">
        <title>A novel strain isolated from Lonar lake, Maharashtra, India.</title>
        <authorList>
            <person name="Singh A."/>
        </authorList>
    </citation>
    <scope>NUCLEOTIDE SEQUENCE [LARGE SCALE GENOMIC DNA]</scope>
    <source>
        <strain evidence="19 20">AK24</strain>
    </source>
</reference>
<comment type="similarity">
    <text evidence="4 15">Belongs to the PEP-utilizing enzyme family.</text>
</comment>
<dbReference type="PANTHER" id="PTHR43030:SF1">
    <property type="entry name" value="PHOSPHOENOLPYRUVATE SYNTHASE"/>
    <property type="match status" value="1"/>
</dbReference>
<dbReference type="InterPro" id="IPR036637">
    <property type="entry name" value="Phosphohistidine_dom_sf"/>
</dbReference>
<dbReference type="InterPro" id="IPR015813">
    <property type="entry name" value="Pyrv/PenolPyrv_kinase-like_dom"/>
</dbReference>
<dbReference type="PROSITE" id="PS00370">
    <property type="entry name" value="PEP_ENZYMES_PHOS_SITE"/>
    <property type="match status" value="1"/>
</dbReference>
<evidence type="ECO:0000256" key="8">
    <source>
        <dbReference type="ARBA" id="ARBA00022723"/>
    </source>
</evidence>
<evidence type="ECO:0000256" key="9">
    <source>
        <dbReference type="ARBA" id="ARBA00022741"/>
    </source>
</evidence>
<dbReference type="PANTHER" id="PTHR43030">
    <property type="entry name" value="PHOSPHOENOLPYRUVATE SYNTHASE"/>
    <property type="match status" value="1"/>
</dbReference>
<comment type="pathway">
    <text evidence="3 15">Carbohydrate biosynthesis; gluconeogenesis.</text>
</comment>
<evidence type="ECO:0000256" key="12">
    <source>
        <dbReference type="ARBA" id="ARBA00022842"/>
    </source>
</evidence>
<feature type="domain" description="PEP-utilising enzyme C-terminal" evidence="18">
    <location>
        <begin position="498"/>
        <end position="786"/>
    </location>
</feature>
<keyword evidence="19" id="KW-0670">Pyruvate</keyword>
<dbReference type="InterPro" id="IPR040442">
    <property type="entry name" value="Pyrv_kinase-like_dom_sf"/>
</dbReference>
<dbReference type="InterPro" id="IPR000121">
    <property type="entry name" value="PEP_util_C"/>
</dbReference>
<evidence type="ECO:0000256" key="7">
    <source>
        <dbReference type="ARBA" id="ARBA00022679"/>
    </source>
</evidence>
<evidence type="ECO:0000259" key="17">
    <source>
        <dbReference type="Pfam" id="PF01326"/>
    </source>
</evidence>
<evidence type="ECO:0000256" key="6">
    <source>
        <dbReference type="ARBA" id="ARBA00021623"/>
    </source>
</evidence>
<dbReference type="Gene3D" id="3.50.30.10">
    <property type="entry name" value="Phosphohistidine domain"/>
    <property type="match status" value="1"/>
</dbReference>
<evidence type="ECO:0000256" key="2">
    <source>
        <dbReference type="ARBA" id="ARBA00002988"/>
    </source>
</evidence>
<comment type="cofactor">
    <cofactor evidence="1 15">
        <name>Mg(2+)</name>
        <dbReference type="ChEBI" id="CHEBI:18420"/>
    </cofactor>
</comment>
<evidence type="ECO:0000256" key="15">
    <source>
        <dbReference type="PIRNR" id="PIRNR000854"/>
    </source>
</evidence>
<proteinExistence type="inferred from homology"/>
<dbReference type="InterPro" id="IPR023151">
    <property type="entry name" value="PEP_util_CS"/>
</dbReference>
<dbReference type="InterPro" id="IPR006319">
    <property type="entry name" value="PEP_synth"/>
</dbReference>
<keyword evidence="11 15" id="KW-0067">ATP-binding</keyword>
<evidence type="ECO:0000256" key="13">
    <source>
        <dbReference type="ARBA" id="ARBA00033470"/>
    </source>
</evidence>
<dbReference type="OrthoDB" id="9765468at2"/>
<dbReference type="FunFam" id="3.30.470.20:FF:000017">
    <property type="entry name" value="Phosphoenolpyruvate synthase"/>
    <property type="match status" value="1"/>
</dbReference>
<dbReference type="STRING" id="1232681.ADIS_4628"/>
<keyword evidence="7 15" id="KW-0808">Transferase</keyword>
<dbReference type="Proteomes" id="UP000013909">
    <property type="component" value="Unassembled WGS sequence"/>
</dbReference>
<evidence type="ECO:0000256" key="10">
    <source>
        <dbReference type="ARBA" id="ARBA00022777"/>
    </source>
</evidence>
<gene>
    <name evidence="19" type="ORF">ADIS_4628</name>
</gene>
<dbReference type="PROSITE" id="PS00742">
    <property type="entry name" value="PEP_ENZYMES_2"/>
    <property type="match status" value="1"/>
</dbReference>